<dbReference type="PROSITE" id="PS50089">
    <property type="entry name" value="ZF_RING_2"/>
    <property type="match status" value="1"/>
</dbReference>
<dbReference type="GO" id="GO:0061630">
    <property type="term" value="F:ubiquitin protein ligase activity"/>
    <property type="evidence" value="ECO:0007669"/>
    <property type="project" value="TreeGrafter"/>
</dbReference>
<evidence type="ECO:0000313" key="8">
    <source>
        <dbReference type="RefSeq" id="XP_009799165.1"/>
    </source>
</evidence>
<keyword evidence="7" id="KW-1185">Reference proteome</keyword>
<dbReference type="AlphaFoldDB" id="A0A1U7YK11"/>
<evidence type="ECO:0000256" key="4">
    <source>
        <dbReference type="PROSITE-ProRule" id="PRU00175"/>
    </source>
</evidence>
<accession>A0A1U7YK11</accession>
<dbReference type="GO" id="GO:0008270">
    <property type="term" value="F:zinc ion binding"/>
    <property type="evidence" value="ECO:0007669"/>
    <property type="project" value="UniProtKB-KW"/>
</dbReference>
<evidence type="ECO:0000256" key="1">
    <source>
        <dbReference type="ARBA" id="ARBA00022723"/>
    </source>
</evidence>
<dbReference type="Gene3D" id="3.30.40.10">
    <property type="entry name" value="Zinc/RING finger domain, C3HC4 (zinc finger)"/>
    <property type="match status" value="1"/>
</dbReference>
<name>A0A1U7YK11_NICSY</name>
<gene>
    <name evidence="8" type="primary">LOC104245272</name>
</gene>
<organism evidence="7 8">
    <name type="scientific">Nicotiana sylvestris</name>
    <name type="common">Wood tobacco</name>
    <name type="synonym">South American tobacco</name>
    <dbReference type="NCBI Taxonomy" id="4096"/>
    <lineage>
        <taxon>Eukaryota</taxon>
        <taxon>Viridiplantae</taxon>
        <taxon>Streptophyta</taxon>
        <taxon>Embryophyta</taxon>
        <taxon>Tracheophyta</taxon>
        <taxon>Spermatophyta</taxon>
        <taxon>Magnoliopsida</taxon>
        <taxon>eudicotyledons</taxon>
        <taxon>Gunneridae</taxon>
        <taxon>Pentapetalae</taxon>
        <taxon>asterids</taxon>
        <taxon>lamiids</taxon>
        <taxon>Solanales</taxon>
        <taxon>Solanaceae</taxon>
        <taxon>Nicotianoideae</taxon>
        <taxon>Nicotianeae</taxon>
        <taxon>Nicotiana</taxon>
    </lineage>
</organism>
<dbReference type="SMART" id="SM00184">
    <property type="entry name" value="RING"/>
    <property type="match status" value="1"/>
</dbReference>
<keyword evidence="5" id="KW-1133">Transmembrane helix</keyword>
<evidence type="ECO:0000313" key="7">
    <source>
        <dbReference type="Proteomes" id="UP000189701"/>
    </source>
</evidence>
<evidence type="ECO:0000256" key="3">
    <source>
        <dbReference type="ARBA" id="ARBA00022833"/>
    </source>
</evidence>
<feature type="transmembrane region" description="Helical" evidence="5">
    <location>
        <begin position="6"/>
        <end position="21"/>
    </location>
</feature>
<dbReference type="GO" id="GO:0016567">
    <property type="term" value="P:protein ubiquitination"/>
    <property type="evidence" value="ECO:0007669"/>
    <property type="project" value="TreeGrafter"/>
</dbReference>
<dbReference type="SMART" id="SM00744">
    <property type="entry name" value="RINGv"/>
    <property type="match status" value="1"/>
</dbReference>
<dbReference type="InterPro" id="IPR011016">
    <property type="entry name" value="Znf_RING-CH"/>
</dbReference>
<dbReference type="PANTHER" id="PTHR45969">
    <property type="entry name" value="RING ZINC FINGER PROTEIN-RELATED"/>
    <property type="match status" value="1"/>
</dbReference>
<evidence type="ECO:0000259" key="6">
    <source>
        <dbReference type="PROSITE" id="PS50089"/>
    </source>
</evidence>
<protein>
    <submittedName>
        <fullName evidence="8">E3 ubiquitin-protein ligase Os06g0535400-like</fullName>
    </submittedName>
</protein>
<reference evidence="8" key="2">
    <citation type="submission" date="2025-08" db="UniProtKB">
        <authorList>
            <consortium name="RefSeq"/>
        </authorList>
    </citation>
    <scope>IDENTIFICATION</scope>
    <source>
        <tissue evidence="8">Leaf</tissue>
    </source>
</reference>
<dbReference type="eggNOG" id="KOG0800">
    <property type="taxonomic scope" value="Eukaryota"/>
</dbReference>
<dbReference type="PANTHER" id="PTHR45969:SF55">
    <property type="entry name" value="OS07G0686300 PROTEIN"/>
    <property type="match status" value="1"/>
</dbReference>
<keyword evidence="5" id="KW-0472">Membrane</keyword>
<reference evidence="7" key="1">
    <citation type="journal article" date="2013" name="Genome Biol.">
        <title>Reference genomes and transcriptomes of Nicotiana sylvestris and Nicotiana tomentosiformis.</title>
        <authorList>
            <person name="Sierro N."/>
            <person name="Battey J.N."/>
            <person name="Ouadi S."/>
            <person name="Bovet L."/>
            <person name="Goepfert S."/>
            <person name="Bakaher N."/>
            <person name="Peitsch M.C."/>
            <person name="Ivanov N.V."/>
        </authorList>
    </citation>
    <scope>NUCLEOTIDE SEQUENCE [LARGE SCALE GENOMIC DNA]</scope>
</reference>
<dbReference type="RefSeq" id="XP_009799165.1">
    <property type="nucleotide sequence ID" value="XM_009800863.1"/>
</dbReference>
<dbReference type="OrthoDB" id="9984778at2759"/>
<feature type="domain" description="RING-type" evidence="6">
    <location>
        <begin position="100"/>
        <end position="143"/>
    </location>
</feature>
<dbReference type="GeneID" id="104245272"/>
<dbReference type="SUPFAM" id="SSF57850">
    <property type="entry name" value="RING/U-box"/>
    <property type="match status" value="1"/>
</dbReference>
<proteinExistence type="predicted"/>
<evidence type="ECO:0000256" key="5">
    <source>
        <dbReference type="SAM" id="Phobius"/>
    </source>
</evidence>
<keyword evidence="3" id="KW-0862">Zinc</keyword>
<keyword evidence="2 4" id="KW-0863">Zinc-finger</keyword>
<keyword evidence="5" id="KW-0812">Transmembrane</keyword>
<dbReference type="KEGG" id="nsy:104245272"/>
<sequence length="181" mass="21386">MSPSSLAISIFFLCIIFSYIFKKAFQMFPQSKLLKYIDFIVINLKWAWNVVLFQSFSHSCNYNFTAISEDAATTPHDHNNELRIRRFEHDSGSNLDSVECAICLCKIEEGEEVRELRCDHVFHRVCLDRWINCGRNMTCPLCRNHLKPNAVLSFELNHHQEVIHLDFLSGRSRDRCQWWIR</sequence>
<dbReference type="InterPro" id="IPR001841">
    <property type="entry name" value="Znf_RING"/>
</dbReference>
<dbReference type="InterPro" id="IPR013083">
    <property type="entry name" value="Znf_RING/FYVE/PHD"/>
</dbReference>
<keyword evidence="1" id="KW-0479">Metal-binding</keyword>
<dbReference type="Pfam" id="PF13639">
    <property type="entry name" value="zf-RING_2"/>
    <property type="match status" value="1"/>
</dbReference>
<evidence type="ECO:0000256" key="2">
    <source>
        <dbReference type="ARBA" id="ARBA00022771"/>
    </source>
</evidence>
<dbReference type="Proteomes" id="UP000189701">
    <property type="component" value="Unplaced"/>
</dbReference>